<keyword evidence="2" id="KW-1185">Reference proteome</keyword>
<name>A0ABN7UUL6_GIGMA</name>
<protein>
    <submittedName>
        <fullName evidence="1">43853_t:CDS:1</fullName>
    </submittedName>
</protein>
<accession>A0ABN7UUL6</accession>
<dbReference type="EMBL" id="CAJVQB010006186">
    <property type="protein sequence ID" value="CAG8679076.1"/>
    <property type="molecule type" value="Genomic_DNA"/>
</dbReference>
<comment type="caution">
    <text evidence="1">The sequence shown here is derived from an EMBL/GenBank/DDBJ whole genome shotgun (WGS) entry which is preliminary data.</text>
</comment>
<evidence type="ECO:0000313" key="1">
    <source>
        <dbReference type="EMBL" id="CAG8679076.1"/>
    </source>
</evidence>
<dbReference type="Proteomes" id="UP000789901">
    <property type="component" value="Unassembled WGS sequence"/>
</dbReference>
<sequence>MYLCALNKANTEKNKKIRKLSSTIFQFKNDKKDIKKLAKASIDSTIEPSSFNNFYETKFWTRRYEDTKNNLNI</sequence>
<organism evidence="1 2">
    <name type="scientific">Gigaspora margarita</name>
    <dbReference type="NCBI Taxonomy" id="4874"/>
    <lineage>
        <taxon>Eukaryota</taxon>
        <taxon>Fungi</taxon>
        <taxon>Fungi incertae sedis</taxon>
        <taxon>Mucoromycota</taxon>
        <taxon>Glomeromycotina</taxon>
        <taxon>Glomeromycetes</taxon>
        <taxon>Diversisporales</taxon>
        <taxon>Gigasporaceae</taxon>
        <taxon>Gigaspora</taxon>
    </lineage>
</organism>
<reference evidence="1 2" key="1">
    <citation type="submission" date="2021-06" db="EMBL/GenBank/DDBJ databases">
        <authorList>
            <person name="Kallberg Y."/>
            <person name="Tangrot J."/>
            <person name="Rosling A."/>
        </authorList>
    </citation>
    <scope>NUCLEOTIDE SEQUENCE [LARGE SCALE GENOMIC DNA]</scope>
    <source>
        <strain evidence="1 2">120-4 pot B 10/14</strain>
    </source>
</reference>
<proteinExistence type="predicted"/>
<evidence type="ECO:0000313" key="2">
    <source>
        <dbReference type="Proteomes" id="UP000789901"/>
    </source>
</evidence>
<gene>
    <name evidence="1" type="ORF">GMARGA_LOCUS10853</name>
</gene>